<evidence type="ECO:0000256" key="12">
    <source>
        <dbReference type="RuleBase" id="RU362049"/>
    </source>
</evidence>
<dbReference type="NCBIfam" id="TIGR00551">
    <property type="entry name" value="nadB"/>
    <property type="match status" value="1"/>
</dbReference>
<evidence type="ECO:0000313" key="15">
    <source>
        <dbReference type="EMBL" id="ESK51513.1"/>
    </source>
</evidence>
<organism evidence="15 16">
    <name type="scientific">Acinetobacter brisouii CIP 110357</name>
    <dbReference type="NCBI Taxonomy" id="1341683"/>
    <lineage>
        <taxon>Bacteria</taxon>
        <taxon>Pseudomonadati</taxon>
        <taxon>Pseudomonadota</taxon>
        <taxon>Gammaproteobacteria</taxon>
        <taxon>Moraxellales</taxon>
        <taxon>Moraxellaceae</taxon>
        <taxon>Acinetobacter</taxon>
    </lineage>
</organism>
<evidence type="ECO:0000256" key="2">
    <source>
        <dbReference type="ARBA" id="ARBA00004950"/>
    </source>
</evidence>
<dbReference type="InterPro" id="IPR036188">
    <property type="entry name" value="FAD/NAD-bd_sf"/>
</dbReference>
<dbReference type="SUPFAM" id="SSF51905">
    <property type="entry name" value="FAD/NAD(P)-binding domain"/>
    <property type="match status" value="1"/>
</dbReference>
<dbReference type="Pfam" id="PF02910">
    <property type="entry name" value="Succ_DH_flav_C"/>
    <property type="match status" value="1"/>
</dbReference>
<dbReference type="RefSeq" id="WP_004901780.1">
    <property type="nucleotide sequence ID" value="NZ_BBTI01000015.1"/>
</dbReference>
<dbReference type="EC" id="1.4.3.16" evidence="4 11"/>
<sequence>MKQNIQHYDVLIVGAGLAGLTVALSLPEQFKIALLAKQDLNTCSSNMAQGGIAAVLDPQDTVAEHVQDTLVAGAGLCHVENTTHILSNAAAAIDWLCQSGVPFTYHEQSLHLTREGGHGHRRIVHAADHTGWSVTQTLQQQLATKSNVTCLTEHRLQQLYVEDQRCYGAELKDATQQSVQVFAKYVILATGGTGQLFELTTNPETSTGDGVALAWQAGCRVANLEFIQFHPTALALKGSKTFLISEALRGEGGILRNQQGERFMPAYDERLELAPRDIVARAIADQIQKQQQQPVLLDMTHLEKAFITEHFPSIYQHCLEQGLDISQQPIPVAPAAHYACGGVLTDAIGHTDIENLFAIGEVACTGLHGANRLASNSLLECMVMGRDVAHAIVQQDEWQVPKAEAELVQPDFTAVSAQFELEDDFDVVTLQQKMTQYFGIQRDFAGMQYLYAQLNHWWLMTEQQYPMLLTAMLMVHSALQRQESRGTHFNRDCPQTLAEAKMSVIAAPAQQAVPQPEVTSLVC</sequence>
<dbReference type="Gene3D" id="3.50.50.60">
    <property type="entry name" value="FAD/NAD(P)-binding domain"/>
    <property type="match status" value="1"/>
</dbReference>
<comment type="cofactor">
    <cofactor evidence="1 12">
        <name>FAD</name>
        <dbReference type="ChEBI" id="CHEBI:57692"/>
    </cofactor>
</comment>
<dbReference type="GO" id="GO:0008734">
    <property type="term" value="F:L-aspartate oxidase activity"/>
    <property type="evidence" value="ECO:0007669"/>
    <property type="project" value="UniProtKB-UniRule"/>
</dbReference>
<evidence type="ECO:0000256" key="8">
    <source>
        <dbReference type="ARBA" id="ARBA00022827"/>
    </source>
</evidence>
<keyword evidence="8 12" id="KW-0274">FAD</keyword>
<dbReference type="OrthoDB" id="9806724at2"/>
<dbReference type="PANTHER" id="PTHR42716:SF2">
    <property type="entry name" value="L-ASPARTATE OXIDASE, CHLOROPLASTIC"/>
    <property type="match status" value="1"/>
</dbReference>
<dbReference type="InterPro" id="IPR037099">
    <property type="entry name" value="Fum_R/Succ_DH_flav-like_C_sf"/>
</dbReference>
<evidence type="ECO:0000313" key="16">
    <source>
        <dbReference type="Proteomes" id="UP000018418"/>
    </source>
</evidence>
<comment type="catalytic activity">
    <reaction evidence="10">
        <text>L-aspartate + O2 = iminosuccinate + H2O2</text>
        <dbReference type="Rhea" id="RHEA:25876"/>
        <dbReference type="ChEBI" id="CHEBI:15379"/>
        <dbReference type="ChEBI" id="CHEBI:16240"/>
        <dbReference type="ChEBI" id="CHEBI:29991"/>
        <dbReference type="ChEBI" id="CHEBI:77875"/>
        <dbReference type="EC" id="1.4.3.16"/>
    </reaction>
    <physiologicalReaction direction="left-to-right" evidence="10">
        <dbReference type="Rhea" id="RHEA:25877"/>
    </physiologicalReaction>
</comment>
<dbReference type="InterPro" id="IPR015939">
    <property type="entry name" value="Fum_Rdtase/Succ_DH_flav-like_C"/>
</dbReference>
<protein>
    <recommendedName>
        <fullName evidence="5 11">L-aspartate oxidase</fullName>
        <ecNumber evidence="4 11">1.4.3.16</ecNumber>
    </recommendedName>
</protein>
<dbReference type="PATRIC" id="fig|1341683.3.peg.2015"/>
<keyword evidence="6 12" id="KW-0285">Flavoprotein</keyword>
<keyword evidence="7 12" id="KW-0662">Pyridine nucleotide biosynthesis</keyword>
<evidence type="ECO:0000256" key="6">
    <source>
        <dbReference type="ARBA" id="ARBA00022630"/>
    </source>
</evidence>
<evidence type="ECO:0000256" key="1">
    <source>
        <dbReference type="ARBA" id="ARBA00001974"/>
    </source>
</evidence>
<dbReference type="SUPFAM" id="SSF46977">
    <property type="entry name" value="Succinate dehydrogenase/fumarate reductase flavoprotein C-terminal domain"/>
    <property type="match status" value="1"/>
</dbReference>
<comment type="similarity">
    <text evidence="3 12">Belongs to the FAD-dependent oxidoreductase 2 family. NadB subfamily.</text>
</comment>
<gene>
    <name evidence="15" type="ORF">P255_02028</name>
</gene>
<dbReference type="HOGENOM" id="CLU_014312_3_0_6"/>
<dbReference type="Gene3D" id="1.20.58.100">
    <property type="entry name" value="Fumarate reductase/succinate dehydrogenase flavoprotein-like, C-terminal domain"/>
    <property type="match status" value="1"/>
</dbReference>
<dbReference type="SUPFAM" id="SSF56425">
    <property type="entry name" value="Succinate dehydrogenase/fumarate reductase flavoprotein, catalytic domain"/>
    <property type="match status" value="1"/>
</dbReference>
<evidence type="ECO:0000256" key="10">
    <source>
        <dbReference type="ARBA" id="ARBA00048305"/>
    </source>
</evidence>
<evidence type="ECO:0000256" key="11">
    <source>
        <dbReference type="NCBIfam" id="TIGR00551"/>
    </source>
</evidence>
<dbReference type="STRING" id="396323.VH98_06440"/>
<evidence type="ECO:0000256" key="3">
    <source>
        <dbReference type="ARBA" id="ARBA00008562"/>
    </source>
</evidence>
<evidence type="ECO:0000256" key="5">
    <source>
        <dbReference type="ARBA" id="ARBA00021901"/>
    </source>
</evidence>
<dbReference type="EMBL" id="AYEU01000006">
    <property type="protein sequence ID" value="ESK51513.1"/>
    <property type="molecule type" value="Genomic_DNA"/>
</dbReference>
<dbReference type="PANTHER" id="PTHR42716">
    <property type="entry name" value="L-ASPARTATE OXIDASE"/>
    <property type="match status" value="1"/>
</dbReference>
<proteinExistence type="inferred from homology"/>
<keyword evidence="9 12" id="KW-0560">Oxidoreductase</keyword>
<dbReference type="InterPro" id="IPR003953">
    <property type="entry name" value="FAD-dep_OxRdtase_2_FAD-bd"/>
</dbReference>
<comment type="pathway">
    <text evidence="2 12">Cofactor biosynthesis; NAD(+) biosynthesis; iminoaspartate from L-aspartate (oxidase route): step 1/1.</text>
</comment>
<evidence type="ECO:0000256" key="7">
    <source>
        <dbReference type="ARBA" id="ARBA00022642"/>
    </source>
</evidence>
<dbReference type="GO" id="GO:0005737">
    <property type="term" value="C:cytoplasm"/>
    <property type="evidence" value="ECO:0007669"/>
    <property type="project" value="UniProtKB-SubCell"/>
</dbReference>
<evidence type="ECO:0000259" key="14">
    <source>
        <dbReference type="Pfam" id="PF02910"/>
    </source>
</evidence>
<dbReference type="InterPro" id="IPR005288">
    <property type="entry name" value="NadB"/>
</dbReference>
<evidence type="ECO:0000256" key="9">
    <source>
        <dbReference type="ARBA" id="ARBA00023002"/>
    </source>
</evidence>
<evidence type="ECO:0000256" key="4">
    <source>
        <dbReference type="ARBA" id="ARBA00012173"/>
    </source>
</evidence>
<dbReference type="FunFam" id="3.90.700.10:FF:000002">
    <property type="entry name" value="L-aspartate oxidase"/>
    <property type="match status" value="1"/>
</dbReference>
<dbReference type="AlphaFoldDB" id="V2UAP1"/>
<evidence type="ECO:0000259" key="13">
    <source>
        <dbReference type="Pfam" id="PF00890"/>
    </source>
</evidence>
<dbReference type="GO" id="GO:0034628">
    <property type="term" value="P:'de novo' NAD+ biosynthetic process from L-aspartate"/>
    <property type="evidence" value="ECO:0007669"/>
    <property type="project" value="TreeGrafter"/>
</dbReference>
<dbReference type="PRINTS" id="PR00368">
    <property type="entry name" value="FADPNR"/>
</dbReference>
<reference evidence="15 16" key="1">
    <citation type="submission" date="2013-10" db="EMBL/GenBank/DDBJ databases">
        <title>The Genome Sequence of Acinetobacter brisouii CIP 110357.</title>
        <authorList>
            <consortium name="The Broad Institute Genomics Platform"/>
            <consortium name="The Broad Institute Genome Sequencing Center for Infectious Disease"/>
            <person name="Cerqueira G."/>
            <person name="Feldgarden M."/>
            <person name="Courvalin P."/>
            <person name="Grillot-Courvalin C."/>
            <person name="Clermont D."/>
            <person name="Rocha E."/>
            <person name="Yoon E.-J."/>
            <person name="Nemec A."/>
            <person name="Young S.K."/>
            <person name="Zeng Q."/>
            <person name="Gargeya S."/>
            <person name="Fitzgerald M."/>
            <person name="Abouelleil A."/>
            <person name="Alvarado L."/>
            <person name="Berlin A.M."/>
            <person name="Chapman S.B."/>
            <person name="Gainer-Dewar J."/>
            <person name="Goldberg J."/>
            <person name="Gnerre S."/>
            <person name="Griggs A."/>
            <person name="Gujja S."/>
            <person name="Hansen M."/>
            <person name="Howarth C."/>
            <person name="Imamovic A."/>
            <person name="Ireland A."/>
            <person name="Larimer J."/>
            <person name="McCowan C."/>
            <person name="Murphy C."/>
            <person name="Pearson M."/>
            <person name="Poon T.W."/>
            <person name="Priest M."/>
            <person name="Roberts A."/>
            <person name="Saif S."/>
            <person name="Shea T."/>
            <person name="Sykes S."/>
            <person name="Wortman J."/>
            <person name="Nusbaum C."/>
            <person name="Birren B."/>
        </authorList>
    </citation>
    <scope>NUCLEOTIDE SEQUENCE [LARGE SCALE GENOMIC DNA]</scope>
    <source>
        <strain evidence="15 16">CIP 110357</strain>
    </source>
</reference>
<feature type="domain" description="Fumarate reductase/succinate dehydrogenase flavoprotein-like C-terminal" evidence="14">
    <location>
        <begin position="455"/>
        <end position="507"/>
    </location>
</feature>
<keyword evidence="16" id="KW-1185">Reference proteome</keyword>
<dbReference type="Pfam" id="PF00890">
    <property type="entry name" value="FAD_binding_2"/>
    <property type="match status" value="1"/>
</dbReference>
<comment type="subcellular location">
    <subcellularLocation>
        <location evidence="12">Cytoplasm</location>
    </subcellularLocation>
</comment>
<dbReference type="Gene3D" id="3.90.700.10">
    <property type="entry name" value="Succinate dehydrogenase/fumarate reductase flavoprotein, catalytic domain"/>
    <property type="match status" value="1"/>
</dbReference>
<dbReference type="InterPro" id="IPR027477">
    <property type="entry name" value="Succ_DH/fumarate_Rdtase_cat_sf"/>
</dbReference>
<feature type="domain" description="FAD-dependent oxidoreductase 2 FAD-binding" evidence="13">
    <location>
        <begin position="9"/>
        <end position="378"/>
    </location>
</feature>
<dbReference type="Proteomes" id="UP000018418">
    <property type="component" value="Unassembled WGS sequence"/>
</dbReference>
<accession>V2UAP1</accession>
<dbReference type="UniPathway" id="UPA00253">
    <property type="reaction ID" value="UER00326"/>
</dbReference>
<name>V2UAP1_9GAMM</name>
<comment type="function">
    <text evidence="12">Catalyzes the oxidation of L-aspartate to iminoaspartate.</text>
</comment>
<comment type="caution">
    <text evidence="15">The sequence shown here is derived from an EMBL/GenBank/DDBJ whole genome shotgun (WGS) entry which is preliminary data.</text>
</comment>